<evidence type="ECO:0000313" key="3">
    <source>
        <dbReference type="Proteomes" id="UP000192578"/>
    </source>
</evidence>
<organism evidence="2 3">
    <name type="scientific">Hypsibius exemplaris</name>
    <name type="common">Freshwater tardigrade</name>
    <dbReference type="NCBI Taxonomy" id="2072580"/>
    <lineage>
        <taxon>Eukaryota</taxon>
        <taxon>Metazoa</taxon>
        <taxon>Ecdysozoa</taxon>
        <taxon>Tardigrada</taxon>
        <taxon>Eutardigrada</taxon>
        <taxon>Parachela</taxon>
        <taxon>Hypsibioidea</taxon>
        <taxon>Hypsibiidae</taxon>
        <taxon>Hypsibius</taxon>
    </lineage>
</organism>
<feature type="compositionally biased region" description="Polar residues" evidence="1">
    <location>
        <begin position="103"/>
        <end position="112"/>
    </location>
</feature>
<accession>A0A1W0WDE2</accession>
<feature type="region of interest" description="Disordered" evidence="1">
    <location>
        <begin position="82"/>
        <end position="112"/>
    </location>
</feature>
<dbReference type="AlphaFoldDB" id="A0A1W0WDE2"/>
<sequence length="112" mass="12457">MVLSSHSTTSVELRLSNYGNEERFGNKFTINREGAGYPARLMVQPEDPRSVRKFTVHCRSSMVQPIFFRSDRQPSELTVSLQNGPSAIRRNGQPSGLAGGLLSTPSTFKRTQ</sequence>
<reference evidence="3" key="1">
    <citation type="submission" date="2017-01" db="EMBL/GenBank/DDBJ databases">
        <title>Comparative genomics of anhydrobiosis in the tardigrade Hypsibius dujardini.</title>
        <authorList>
            <person name="Yoshida Y."/>
            <person name="Koutsovoulos G."/>
            <person name="Laetsch D."/>
            <person name="Stevens L."/>
            <person name="Kumar S."/>
            <person name="Horikawa D."/>
            <person name="Ishino K."/>
            <person name="Komine S."/>
            <person name="Tomita M."/>
            <person name="Blaxter M."/>
            <person name="Arakawa K."/>
        </authorList>
    </citation>
    <scope>NUCLEOTIDE SEQUENCE [LARGE SCALE GENOMIC DNA]</scope>
    <source>
        <strain evidence="3">Z151</strain>
    </source>
</reference>
<keyword evidence="3" id="KW-1185">Reference proteome</keyword>
<evidence type="ECO:0000256" key="1">
    <source>
        <dbReference type="SAM" id="MobiDB-lite"/>
    </source>
</evidence>
<proteinExistence type="predicted"/>
<comment type="caution">
    <text evidence="2">The sequence shown here is derived from an EMBL/GenBank/DDBJ whole genome shotgun (WGS) entry which is preliminary data.</text>
</comment>
<evidence type="ECO:0000313" key="2">
    <source>
        <dbReference type="EMBL" id="OQV13219.1"/>
    </source>
</evidence>
<dbReference type="EMBL" id="MTYJ01000128">
    <property type="protein sequence ID" value="OQV13219.1"/>
    <property type="molecule type" value="Genomic_DNA"/>
</dbReference>
<protein>
    <submittedName>
        <fullName evidence="2">Uncharacterized protein</fullName>
    </submittedName>
</protein>
<name>A0A1W0WDE2_HYPEX</name>
<dbReference type="Proteomes" id="UP000192578">
    <property type="component" value="Unassembled WGS sequence"/>
</dbReference>
<gene>
    <name evidence="2" type="ORF">BV898_12543</name>
</gene>